<reference evidence="7" key="1">
    <citation type="submission" date="2016-09" db="EMBL/GenBank/DDBJ databases">
        <authorList>
            <person name="Varghese N."/>
            <person name="Submissions S."/>
        </authorList>
    </citation>
    <scope>NUCLEOTIDE SEQUENCE [LARGE SCALE GENOMIC DNA]</scope>
    <source>
        <strain evidence="7">JS23</strain>
    </source>
</reference>
<dbReference type="InterPro" id="IPR000847">
    <property type="entry name" value="LysR_HTH_N"/>
</dbReference>
<name>A0A1H2PJ90_9BURK</name>
<dbReference type="PANTHER" id="PTHR30537:SF5">
    <property type="entry name" value="HTH-TYPE TRANSCRIPTIONAL ACTIVATOR TTDR-RELATED"/>
    <property type="match status" value="1"/>
</dbReference>
<dbReference type="GO" id="GO:0043565">
    <property type="term" value="F:sequence-specific DNA binding"/>
    <property type="evidence" value="ECO:0007669"/>
    <property type="project" value="TreeGrafter"/>
</dbReference>
<dbReference type="Proteomes" id="UP000243719">
    <property type="component" value="Unassembled WGS sequence"/>
</dbReference>
<dbReference type="SUPFAM" id="SSF53850">
    <property type="entry name" value="Periplasmic binding protein-like II"/>
    <property type="match status" value="1"/>
</dbReference>
<dbReference type="SUPFAM" id="SSF46785">
    <property type="entry name" value="Winged helix' DNA-binding domain"/>
    <property type="match status" value="1"/>
</dbReference>
<dbReference type="OrthoDB" id="8858130at2"/>
<keyword evidence="7" id="KW-1185">Reference proteome</keyword>
<protein>
    <submittedName>
        <fullName evidence="6">Transcriptional regulator, LysR family</fullName>
    </submittedName>
</protein>
<dbReference type="GO" id="GO:0003700">
    <property type="term" value="F:DNA-binding transcription factor activity"/>
    <property type="evidence" value="ECO:0007669"/>
    <property type="project" value="InterPro"/>
</dbReference>
<evidence type="ECO:0000313" key="7">
    <source>
        <dbReference type="Proteomes" id="UP000243719"/>
    </source>
</evidence>
<dbReference type="GO" id="GO:0006351">
    <property type="term" value="P:DNA-templated transcription"/>
    <property type="evidence" value="ECO:0007669"/>
    <property type="project" value="TreeGrafter"/>
</dbReference>
<feature type="domain" description="HTH lysR-type" evidence="5">
    <location>
        <begin position="9"/>
        <end position="68"/>
    </location>
</feature>
<dbReference type="STRING" id="1770053.SAMN05216551_101334"/>
<dbReference type="InterPro" id="IPR036388">
    <property type="entry name" value="WH-like_DNA-bd_sf"/>
</dbReference>
<dbReference type="InterPro" id="IPR036390">
    <property type="entry name" value="WH_DNA-bd_sf"/>
</dbReference>
<evidence type="ECO:0000259" key="5">
    <source>
        <dbReference type="PROSITE" id="PS50931"/>
    </source>
</evidence>
<evidence type="ECO:0000256" key="1">
    <source>
        <dbReference type="ARBA" id="ARBA00009437"/>
    </source>
</evidence>
<evidence type="ECO:0000256" key="3">
    <source>
        <dbReference type="ARBA" id="ARBA00023125"/>
    </source>
</evidence>
<keyword evidence="4" id="KW-0804">Transcription</keyword>
<proteinExistence type="inferred from homology"/>
<gene>
    <name evidence="6" type="ORF">SAMN05216551_101334</name>
</gene>
<evidence type="ECO:0000256" key="2">
    <source>
        <dbReference type="ARBA" id="ARBA00023015"/>
    </source>
</evidence>
<keyword evidence="3" id="KW-0238">DNA-binding</keyword>
<dbReference type="InterPro" id="IPR005119">
    <property type="entry name" value="LysR_subst-bd"/>
</dbReference>
<comment type="similarity">
    <text evidence="1">Belongs to the LysR transcriptional regulatory family.</text>
</comment>
<dbReference type="Pfam" id="PF03466">
    <property type="entry name" value="LysR_substrate"/>
    <property type="match status" value="1"/>
</dbReference>
<dbReference type="Gene3D" id="1.10.10.10">
    <property type="entry name" value="Winged helix-like DNA-binding domain superfamily/Winged helix DNA-binding domain"/>
    <property type="match status" value="1"/>
</dbReference>
<evidence type="ECO:0000256" key="4">
    <source>
        <dbReference type="ARBA" id="ARBA00023163"/>
    </source>
</evidence>
<dbReference type="Gene3D" id="3.40.190.10">
    <property type="entry name" value="Periplasmic binding protein-like II"/>
    <property type="match status" value="2"/>
</dbReference>
<accession>A0A1H2PJ90</accession>
<dbReference type="PANTHER" id="PTHR30537">
    <property type="entry name" value="HTH-TYPE TRANSCRIPTIONAL REGULATOR"/>
    <property type="match status" value="1"/>
</dbReference>
<dbReference type="AlphaFoldDB" id="A0A1H2PJ90"/>
<dbReference type="RefSeq" id="WP_091903902.1">
    <property type="nucleotide sequence ID" value="NZ_FNLO01000001.1"/>
</dbReference>
<dbReference type="Pfam" id="PF00126">
    <property type="entry name" value="HTH_1"/>
    <property type="match status" value="1"/>
</dbReference>
<dbReference type="PRINTS" id="PR00039">
    <property type="entry name" value="HTHLYSR"/>
</dbReference>
<sequence length="324" mass="35755">MKTIATRTPPLTALRAFEAVARLGNLSQAAAELHVTKSAVSHQLRALEADLGATLLKRGGKLRRAEPTEIGWGLLASVRHSLSLLEAACRSTRAAAQGEERRRIRISANASFASLWLVPRLGGFMSQRPDVDVEVRLHTNQAPSWKAGDIDVAFLHVRDQGPHRMHADDVPLMRETIVPVCSPGLIAPAYRTDPEVFRRHRLIIEKHVASPETSWRTWQARLQLAEATWCEPLVLHGMSAVVSAAVAGLGIALGRLPLIDAELADQRLVKLMPDAEMEGSWRYVIRPRPEQTIDEATAEFIDFCVAQCVDDTTLKTTVRTIART</sequence>
<organism evidence="6 7">
    <name type="scientific">Chitinasiproducens palmae</name>
    <dbReference type="NCBI Taxonomy" id="1770053"/>
    <lineage>
        <taxon>Bacteria</taxon>
        <taxon>Pseudomonadati</taxon>
        <taxon>Pseudomonadota</taxon>
        <taxon>Betaproteobacteria</taxon>
        <taxon>Burkholderiales</taxon>
        <taxon>Burkholderiaceae</taxon>
        <taxon>Chitinasiproducens</taxon>
    </lineage>
</organism>
<dbReference type="PROSITE" id="PS50931">
    <property type="entry name" value="HTH_LYSR"/>
    <property type="match status" value="1"/>
</dbReference>
<dbReference type="InterPro" id="IPR058163">
    <property type="entry name" value="LysR-type_TF_proteobact-type"/>
</dbReference>
<evidence type="ECO:0000313" key="6">
    <source>
        <dbReference type="EMBL" id="SDV46432.1"/>
    </source>
</evidence>
<keyword evidence="2" id="KW-0805">Transcription regulation</keyword>
<dbReference type="EMBL" id="FNLO01000001">
    <property type="protein sequence ID" value="SDV46432.1"/>
    <property type="molecule type" value="Genomic_DNA"/>
</dbReference>